<dbReference type="AlphaFoldDB" id="A0A0M9ANV7"/>
<dbReference type="GO" id="GO:0055052">
    <property type="term" value="C:ATP-binding cassette (ABC) transporter complex, substrate-binding subunit-containing"/>
    <property type="evidence" value="ECO:0007669"/>
    <property type="project" value="TreeGrafter"/>
</dbReference>
<dbReference type="SMART" id="SM00382">
    <property type="entry name" value="AAA"/>
    <property type="match status" value="1"/>
</dbReference>
<evidence type="ECO:0000256" key="10">
    <source>
        <dbReference type="ARBA" id="ARBA00066315"/>
    </source>
</evidence>
<protein>
    <recommendedName>
        <fullName evidence="10">ABC-type D-xylose/L-arabinose transporter</fullName>
        <ecNumber evidence="10">7.5.2.13</ecNumber>
    </recommendedName>
</protein>
<evidence type="ECO:0000313" key="13">
    <source>
        <dbReference type="EMBL" id="NLV07628.1"/>
    </source>
</evidence>
<dbReference type="SUPFAM" id="SSF52540">
    <property type="entry name" value="P-loop containing nucleoside triphosphate hydrolases"/>
    <property type="match status" value="1"/>
</dbReference>
<gene>
    <name evidence="13" type="primary">ugpC</name>
    <name evidence="12" type="ORF">AMS69_02115</name>
    <name evidence="13" type="ORF">GOC83_15955</name>
</gene>
<dbReference type="InterPro" id="IPR015855">
    <property type="entry name" value="ABC_transpr_MalK-like"/>
</dbReference>
<comment type="catalytic activity">
    <reaction evidence="6">
        <text>L-arabinose(out) + ATP + H2O = L-arabinose(in) + ADP + phosphate + H(+)</text>
        <dbReference type="Rhea" id="RHEA:30007"/>
        <dbReference type="ChEBI" id="CHEBI:15377"/>
        <dbReference type="ChEBI" id="CHEBI:15378"/>
        <dbReference type="ChEBI" id="CHEBI:17535"/>
        <dbReference type="ChEBI" id="CHEBI:30616"/>
        <dbReference type="ChEBI" id="CHEBI:43474"/>
        <dbReference type="ChEBI" id="CHEBI:456216"/>
        <dbReference type="EC" id="7.5.2.13"/>
    </reaction>
    <physiologicalReaction direction="left-to-right" evidence="6">
        <dbReference type="Rhea" id="RHEA:30008"/>
    </physiologicalReaction>
</comment>
<dbReference type="EMBL" id="LIUF01000001">
    <property type="protein sequence ID" value="KOX94675.1"/>
    <property type="molecule type" value="Genomic_DNA"/>
</dbReference>
<dbReference type="SUPFAM" id="SSF50331">
    <property type="entry name" value="MOP-like"/>
    <property type="match status" value="1"/>
</dbReference>
<feature type="domain" description="ABC transporter" evidence="11">
    <location>
        <begin position="4"/>
        <end position="234"/>
    </location>
</feature>
<dbReference type="FunFam" id="3.40.50.300:FF:000042">
    <property type="entry name" value="Maltose/maltodextrin ABC transporter, ATP-binding protein"/>
    <property type="match status" value="1"/>
</dbReference>
<evidence type="ECO:0000256" key="7">
    <source>
        <dbReference type="ARBA" id="ARBA00053454"/>
    </source>
</evidence>
<dbReference type="InterPro" id="IPR047641">
    <property type="entry name" value="ABC_transpr_MalK/UgpC-like"/>
</dbReference>
<dbReference type="Proteomes" id="UP000037729">
    <property type="component" value="Unassembled WGS sequence"/>
</dbReference>
<dbReference type="OrthoDB" id="18368at2157"/>
<dbReference type="PROSITE" id="PS50893">
    <property type="entry name" value="ABC_TRANSPORTER_2"/>
    <property type="match status" value="1"/>
</dbReference>
<dbReference type="NCBIfam" id="NF008653">
    <property type="entry name" value="PRK11650.1"/>
    <property type="match status" value="1"/>
</dbReference>
<dbReference type="CDD" id="cd03301">
    <property type="entry name" value="ABC_MalK_N"/>
    <property type="match status" value="1"/>
</dbReference>
<evidence type="ECO:0000256" key="2">
    <source>
        <dbReference type="ARBA" id="ARBA00022448"/>
    </source>
</evidence>
<dbReference type="InterPro" id="IPR027417">
    <property type="entry name" value="P-loop_NTPase"/>
</dbReference>
<dbReference type="Gene3D" id="3.40.50.300">
    <property type="entry name" value="P-loop containing nucleotide triphosphate hydrolases"/>
    <property type="match status" value="1"/>
</dbReference>
<dbReference type="InterPro" id="IPR013611">
    <property type="entry name" value="Transp-assoc_OB_typ2"/>
</dbReference>
<organism evidence="12 14">
    <name type="scientific">Haloarcula rubripromontorii</name>
    <dbReference type="NCBI Taxonomy" id="1705562"/>
    <lineage>
        <taxon>Archaea</taxon>
        <taxon>Methanobacteriati</taxon>
        <taxon>Methanobacteriota</taxon>
        <taxon>Stenosarchaea group</taxon>
        <taxon>Halobacteria</taxon>
        <taxon>Halobacteriales</taxon>
        <taxon>Haloarculaceae</taxon>
        <taxon>Haloarcula</taxon>
    </lineage>
</organism>
<dbReference type="EC" id="7.5.2.13" evidence="10"/>
<dbReference type="GO" id="GO:0016887">
    <property type="term" value="F:ATP hydrolysis activity"/>
    <property type="evidence" value="ECO:0007669"/>
    <property type="project" value="InterPro"/>
</dbReference>
<dbReference type="Pfam" id="PF00005">
    <property type="entry name" value="ABC_tran"/>
    <property type="match status" value="1"/>
</dbReference>
<dbReference type="PATRIC" id="fig|1705562.3.peg.1366"/>
<evidence type="ECO:0000256" key="1">
    <source>
        <dbReference type="ARBA" id="ARBA00004202"/>
    </source>
</evidence>
<dbReference type="InterPro" id="IPR003593">
    <property type="entry name" value="AAA+_ATPase"/>
</dbReference>
<dbReference type="InterPro" id="IPR008995">
    <property type="entry name" value="Mo/tungstate-bd_C_term_dom"/>
</dbReference>
<comment type="catalytic activity">
    <reaction evidence="5">
        <text>D-xylose(out) + ATP + H2O = D-xylose(in) + ADP + phosphate + H(+)</text>
        <dbReference type="Rhea" id="RHEA:29899"/>
        <dbReference type="ChEBI" id="CHEBI:15377"/>
        <dbReference type="ChEBI" id="CHEBI:15378"/>
        <dbReference type="ChEBI" id="CHEBI:30616"/>
        <dbReference type="ChEBI" id="CHEBI:43474"/>
        <dbReference type="ChEBI" id="CHEBI:53455"/>
        <dbReference type="ChEBI" id="CHEBI:456216"/>
        <dbReference type="EC" id="7.5.2.13"/>
    </reaction>
    <physiologicalReaction direction="left-to-right" evidence="5">
        <dbReference type="Rhea" id="RHEA:29900"/>
    </physiologicalReaction>
</comment>
<dbReference type="GO" id="GO:0140359">
    <property type="term" value="F:ABC-type transporter activity"/>
    <property type="evidence" value="ECO:0007669"/>
    <property type="project" value="InterPro"/>
</dbReference>
<sequence length="376" mass="41411">MAHVELTDLVKQFDDVTAVDGISLNIPDESFTVLVGPSGCGKTTTLRLIAGLERATDGEIRIGENVVNDARAYERDIAMVFQNYALYPHKTVRDNMRFGLEQHDTAEDIITERVQETAELLQIEELLDRRPSELSGGQQQRVALGRAIVRDPAVFLMDEPLSNLDAKLRVQMRAELNKLHEELSTTTVYVTHDQVEAMTLADQIAVMDNGQIQQVGEPTHVYSNPRNMFVAGFLGSPSMNFLEGTLEESSAGKFELDLGGATHNVPDEFTDALEPYLGDRVTLGIRPENIALNQDGVPANVHPAAVEVVEPQGEKTVLELELDTGQSIKAAVDPDTTVEMGDAVNLRFDRDSLQYFDPATGESLTYDSKVERQATV</sequence>
<dbReference type="Gene3D" id="2.40.50.140">
    <property type="entry name" value="Nucleic acid-binding proteins"/>
    <property type="match status" value="1"/>
</dbReference>
<comment type="subunit">
    <text evidence="9">The complex is composed of two ATP-binding proteins (XacJ and XacK), two transmembrane proteins (XacH and XacI) and a solute-binding protein (XacG).</text>
</comment>
<keyword evidence="14" id="KW-1185">Reference proteome</keyword>
<proteinExistence type="inferred from homology"/>
<dbReference type="STRING" id="1705562.AMS69_02115"/>
<keyword evidence="2" id="KW-0813">Transport</keyword>
<reference evidence="12 14" key="1">
    <citation type="submission" date="2015-08" db="EMBL/GenBank/DDBJ databases">
        <title>Genomes of Isolates from Cabo Rojo, PR.</title>
        <authorList>
            <person name="Sanchez-Nieves R.L."/>
            <person name="Montalvo-Rodriguez R."/>
        </authorList>
    </citation>
    <scope>NUCLEOTIDE SEQUENCE [LARGE SCALE GENOMIC DNA]</scope>
    <source>
        <strain evidence="12 14">SL3</strain>
    </source>
</reference>
<evidence type="ECO:0000256" key="6">
    <source>
        <dbReference type="ARBA" id="ARBA00051890"/>
    </source>
</evidence>
<dbReference type="GO" id="GO:0005524">
    <property type="term" value="F:ATP binding"/>
    <property type="evidence" value="ECO:0007669"/>
    <property type="project" value="UniProtKB-KW"/>
</dbReference>
<comment type="similarity">
    <text evidence="8">Belongs to the ABC transporter superfamily. Carbohydrate uptake transporter-1 (CUT1) (TC 3.A.1.1) family.</text>
</comment>
<dbReference type="EMBL" id="WOWB01000001">
    <property type="protein sequence ID" value="NLV07628.1"/>
    <property type="molecule type" value="Genomic_DNA"/>
</dbReference>
<comment type="subcellular location">
    <subcellularLocation>
        <location evidence="1">Cell membrane</location>
        <topology evidence="1">Peripheral membrane protein</topology>
    </subcellularLocation>
</comment>
<dbReference type="InterPro" id="IPR012340">
    <property type="entry name" value="NA-bd_OB-fold"/>
</dbReference>
<dbReference type="InterPro" id="IPR003439">
    <property type="entry name" value="ABC_transporter-like_ATP-bd"/>
</dbReference>
<dbReference type="Proteomes" id="UP000610611">
    <property type="component" value="Unassembled WGS sequence"/>
</dbReference>
<evidence type="ECO:0000313" key="14">
    <source>
        <dbReference type="Proteomes" id="UP000037729"/>
    </source>
</evidence>
<accession>A0A0M9ANV7</accession>
<dbReference type="PROSITE" id="PS00211">
    <property type="entry name" value="ABC_TRANSPORTER_1"/>
    <property type="match status" value="1"/>
</dbReference>
<reference evidence="13" key="2">
    <citation type="submission" date="2019-12" db="EMBL/GenBank/DDBJ databases">
        <title>The whole-genome sequencing of Haloarcula japonica strain pws8.</title>
        <authorList>
            <person name="Verma D.K."/>
            <person name="Gopal K."/>
            <person name="Prasad E.S."/>
        </authorList>
    </citation>
    <scope>NUCLEOTIDE SEQUENCE</scope>
    <source>
        <strain evidence="13">Pws8</strain>
    </source>
</reference>
<name>A0A0M9ANV7_9EURY</name>
<evidence type="ECO:0000256" key="8">
    <source>
        <dbReference type="ARBA" id="ARBA00061029"/>
    </source>
</evidence>
<comment type="function">
    <text evidence="7">Part of the ABC transporter complex XacGHIJK involved in the uptake of xylose and arabinose. Responsible for energy coupling to the transport system.</text>
</comment>
<dbReference type="InterPro" id="IPR017871">
    <property type="entry name" value="ABC_transporter-like_CS"/>
</dbReference>
<dbReference type="GO" id="GO:0008643">
    <property type="term" value="P:carbohydrate transport"/>
    <property type="evidence" value="ECO:0007669"/>
    <property type="project" value="InterPro"/>
</dbReference>
<dbReference type="RefSeq" id="WP_053966445.1">
    <property type="nucleotide sequence ID" value="NZ_JAWJXX010000009.1"/>
</dbReference>
<evidence type="ECO:0000256" key="3">
    <source>
        <dbReference type="ARBA" id="ARBA00022741"/>
    </source>
</evidence>
<evidence type="ECO:0000313" key="12">
    <source>
        <dbReference type="EMBL" id="KOX94675.1"/>
    </source>
</evidence>
<evidence type="ECO:0000256" key="9">
    <source>
        <dbReference type="ARBA" id="ARBA00065962"/>
    </source>
</evidence>
<keyword evidence="4 12" id="KW-0067">ATP-binding</keyword>
<dbReference type="Pfam" id="PF08402">
    <property type="entry name" value="TOBE_2"/>
    <property type="match status" value="1"/>
</dbReference>
<keyword evidence="3" id="KW-0547">Nucleotide-binding</keyword>
<dbReference type="Gene3D" id="2.40.50.100">
    <property type="match status" value="1"/>
</dbReference>
<evidence type="ECO:0000256" key="5">
    <source>
        <dbReference type="ARBA" id="ARBA00050355"/>
    </source>
</evidence>
<dbReference type="PANTHER" id="PTHR43875">
    <property type="entry name" value="MALTODEXTRIN IMPORT ATP-BINDING PROTEIN MSMX"/>
    <property type="match status" value="1"/>
</dbReference>
<dbReference type="PANTHER" id="PTHR43875:SF1">
    <property type="entry name" value="OSMOPROTECTIVE COMPOUNDS UPTAKE ATP-BINDING PROTEIN GGTA"/>
    <property type="match status" value="1"/>
</dbReference>
<evidence type="ECO:0000256" key="4">
    <source>
        <dbReference type="ARBA" id="ARBA00022840"/>
    </source>
</evidence>
<evidence type="ECO:0000259" key="11">
    <source>
        <dbReference type="PROSITE" id="PS50893"/>
    </source>
</evidence>
<comment type="caution">
    <text evidence="12">The sequence shown here is derived from an EMBL/GenBank/DDBJ whole genome shotgun (WGS) entry which is preliminary data.</text>
</comment>